<dbReference type="OrthoDB" id="53465at2759"/>
<dbReference type="AlphaFoldDB" id="A0A9N8HVT3"/>
<dbReference type="EMBL" id="CAICTM010002411">
    <property type="protein sequence ID" value="CAB9529148.1"/>
    <property type="molecule type" value="Genomic_DNA"/>
</dbReference>
<sequence>MMGASGCINTNREGIAQTLTRLNQEGIGHLLANDSQAAVTCFEAALFVVQNQNPAPAPTTTPPPTNDPTQSMLPITLSDSFPFLNANEPSVFIFDQCLSIDMTISGDSSADAQYVATTMIVFNLAVALHYNGMQHQQTKKLQRACHLYSLCASAIVPTIPASFSDPAASYLVTMASLNNHAQIQSQLLGNKEIAAQLALELQQRLVPLFAVASQCNTRIWAPQFVGMLLNIATFLAYRFLASPAA</sequence>
<keyword evidence="1" id="KW-0472">Membrane</keyword>
<organism evidence="2 3">
    <name type="scientific">Seminavis robusta</name>
    <dbReference type="NCBI Taxonomy" id="568900"/>
    <lineage>
        <taxon>Eukaryota</taxon>
        <taxon>Sar</taxon>
        <taxon>Stramenopiles</taxon>
        <taxon>Ochrophyta</taxon>
        <taxon>Bacillariophyta</taxon>
        <taxon>Bacillariophyceae</taxon>
        <taxon>Bacillariophycidae</taxon>
        <taxon>Naviculales</taxon>
        <taxon>Naviculaceae</taxon>
        <taxon>Seminavis</taxon>
    </lineage>
</organism>
<evidence type="ECO:0000256" key="1">
    <source>
        <dbReference type="SAM" id="Phobius"/>
    </source>
</evidence>
<proteinExistence type="predicted"/>
<keyword evidence="1" id="KW-1133">Transmembrane helix</keyword>
<keyword evidence="1" id="KW-0812">Transmembrane</keyword>
<evidence type="ECO:0000313" key="2">
    <source>
        <dbReference type="EMBL" id="CAB9529148.1"/>
    </source>
</evidence>
<reference evidence="2" key="1">
    <citation type="submission" date="2020-06" db="EMBL/GenBank/DDBJ databases">
        <authorList>
            <consortium name="Plant Systems Biology data submission"/>
        </authorList>
    </citation>
    <scope>NUCLEOTIDE SEQUENCE</scope>
    <source>
        <strain evidence="2">D6</strain>
    </source>
</reference>
<keyword evidence="3" id="KW-1185">Reference proteome</keyword>
<protein>
    <submittedName>
        <fullName evidence="2">Uncharacterized protein</fullName>
    </submittedName>
</protein>
<dbReference type="Proteomes" id="UP001153069">
    <property type="component" value="Unassembled WGS sequence"/>
</dbReference>
<feature type="transmembrane region" description="Helical" evidence="1">
    <location>
        <begin position="220"/>
        <end position="240"/>
    </location>
</feature>
<name>A0A9N8HVT3_9STRA</name>
<gene>
    <name evidence="2" type="ORF">SEMRO_2413_G326750.1</name>
</gene>
<evidence type="ECO:0000313" key="3">
    <source>
        <dbReference type="Proteomes" id="UP001153069"/>
    </source>
</evidence>
<accession>A0A9N8HVT3</accession>
<comment type="caution">
    <text evidence="2">The sequence shown here is derived from an EMBL/GenBank/DDBJ whole genome shotgun (WGS) entry which is preliminary data.</text>
</comment>